<evidence type="ECO:0000256" key="4">
    <source>
        <dbReference type="ARBA" id="ARBA00071824"/>
    </source>
</evidence>
<dbReference type="HOGENOM" id="CLU_037612_1_3_9"/>
<feature type="domain" description="AAA" evidence="5">
    <location>
        <begin position="3"/>
        <end position="178"/>
    </location>
</feature>
<dbReference type="PANTHER" id="PTHR13696">
    <property type="entry name" value="P-LOOP CONTAINING NUCLEOSIDE TRIPHOSPHATE HYDROLASE"/>
    <property type="match status" value="1"/>
</dbReference>
<reference evidence="6" key="1">
    <citation type="submission" date="2010-03" db="EMBL/GenBank/DDBJ databases">
        <title>The genome sequence of Ruminococcus sp. 18P13.</title>
        <authorList>
            <consortium name="metaHIT consortium -- http://www.metahit.eu/"/>
            <person name="Pajon A."/>
            <person name="Turner K."/>
            <person name="Parkhill J."/>
            <person name="Bernalier A."/>
        </authorList>
    </citation>
    <scope>NUCLEOTIDE SEQUENCE [LARGE SCALE GENOMIC DNA]</scope>
    <source>
        <strain evidence="6">Type strain: 18P13</strain>
    </source>
</reference>
<organism evidence="6 7">
    <name type="scientific">Ruminococcus champanellensis (strain DSM 18848 / JCM 17042 / KCTC 15320 / 18P13)</name>
    <dbReference type="NCBI Taxonomy" id="213810"/>
    <lineage>
        <taxon>Bacteria</taxon>
        <taxon>Bacillati</taxon>
        <taxon>Bacillota</taxon>
        <taxon>Clostridia</taxon>
        <taxon>Eubacteriales</taxon>
        <taxon>Oscillospiraceae</taxon>
        <taxon>Ruminococcus</taxon>
    </lineage>
</organism>
<dbReference type="AlphaFoldDB" id="D4LA99"/>
<comment type="similarity">
    <text evidence="1">Belongs to the ParA family.</text>
</comment>
<dbReference type="FunFam" id="3.40.50.300:FF:000285">
    <property type="entry name" value="Sporulation initiation inhibitor Soj"/>
    <property type="match status" value="1"/>
</dbReference>
<evidence type="ECO:0000259" key="5">
    <source>
        <dbReference type="Pfam" id="PF13614"/>
    </source>
</evidence>
<dbReference type="SUPFAM" id="SSF52540">
    <property type="entry name" value="P-loop containing nucleoside triphosphate hydrolases"/>
    <property type="match status" value="1"/>
</dbReference>
<dbReference type="GeneID" id="83155137"/>
<dbReference type="STRING" id="213810.RUM_03030"/>
<evidence type="ECO:0000256" key="2">
    <source>
        <dbReference type="ARBA" id="ARBA00049360"/>
    </source>
</evidence>
<dbReference type="InterPro" id="IPR027417">
    <property type="entry name" value="P-loop_NTPase"/>
</dbReference>
<evidence type="ECO:0000313" key="7">
    <source>
        <dbReference type="Proteomes" id="UP000007054"/>
    </source>
</evidence>
<accession>D4LA99</accession>
<dbReference type="Proteomes" id="UP000007054">
    <property type="component" value="Chromosome"/>
</dbReference>
<keyword evidence="7" id="KW-1185">Reference proteome</keyword>
<dbReference type="EMBL" id="FP929052">
    <property type="protein sequence ID" value="CBL16544.1"/>
    <property type="molecule type" value="Genomic_DNA"/>
</dbReference>
<name>D4LA99_RUMC1</name>
<evidence type="ECO:0000256" key="1">
    <source>
        <dbReference type="ARBA" id="ARBA00006976"/>
    </source>
</evidence>
<dbReference type="RefSeq" id="WP_015557451.1">
    <property type="nucleotide sequence ID" value="NC_021039.1"/>
</dbReference>
<dbReference type="InterPro" id="IPR025669">
    <property type="entry name" value="AAA_dom"/>
</dbReference>
<sequence length="265" mass="29320">MARIFAVANQKGGVGKTTTVVNLAAYLGSRGKKVLCVDIDAQGNTTTGFGIQKKGLEVSSYDVLLGKARIQEAILDSEFSNVSVVPAVSALAGAEIEMIELDNRMNRLKMQLLTCRTDYDFVFIDCPPSLSLMTLNGLVACDKLIIPMEAEFFALEGLSQLSDTMRIVRSRYNPGLDIQGILFTMFDARLNLSNQVVDEVERYFPGKVFQTKIPRNVRLSEAPSHGKPVMYYDKSSKGAEAYELLGHEILGEPLVIQQKRRLFGR</sequence>
<reference evidence="6" key="2">
    <citation type="submission" date="2010-03" db="EMBL/GenBank/DDBJ databases">
        <authorList>
            <person name="Pajon A."/>
        </authorList>
    </citation>
    <scope>NUCLEOTIDE SEQUENCE</scope>
    <source>
        <strain evidence="6">Type strain: 18P13</strain>
    </source>
</reference>
<gene>
    <name evidence="6" type="ordered locus">RUM_03030</name>
</gene>
<dbReference type="CDD" id="cd02042">
    <property type="entry name" value="ParAB_family"/>
    <property type="match status" value="1"/>
</dbReference>
<evidence type="ECO:0000313" key="6">
    <source>
        <dbReference type="EMBL" id="CBL16544.1"/>
    </source>
</evidence>
<dbReference type="PANTHER" id="PTHR13696:SF52">
    <property type="entry name" value="PARA FAMILY PROTEIN CT_582"/>
    <property type="match status" value="1"/>
</dbReference>
<proteinExistence type="inferred from homology"/>
<comment type="catalytic activity">
    <reaction evidence="2">
        <text>ATP + H2O = ADP + phosphate + H(+)</text>
        <dbReference type="Rhea" id="RHEA:13065"/>
        <dbReference type="ChEBI" id="CHEBI:15377"/>
        <dbReference type="ChEBI" id="CHEBI:15378"/>
        <dbReference type="ChEBI" id="CHEBI:30616"/>
        <dbReference type="ChEBI" id="CHEBI:43474"/>
        <dbReference type="ChEBI" id="CHEBI:456216"/>
    </reaction>
</comment>
<dbReference type="KEGG" id="rch:RUM_03030"/>
<dbReference type="PATRIC" id="fig|213810.4.peg.208"/>
<comment type="subunit">
    <text evidence="3">Dimerizes in the presence of ATP but not ADP; ATP-binding is required for double-stranded (ds)DNA-binding. Interacts with DnaA.</text>
</comment>
<dbReference type="InterPro" id="IPR050678">
    <property type="entry name" value="DNA_Partitioning_ATPase"/>
</dbReference>
<dbReference type="Pfam" id="PF13614">
    <property type="entry name" value="AAA_31"/>
    <property type="match status" value="1"/>
</dbReference>
<protein>
    <recommendedName>
        <fullName evidence="4">Sporulation initiation inhibitor protein Soj</fullName>
    </recommendedName>
</protein>
<dbReference type="BioCyc" id="RCHA213810:RUM_RS01450-MONOMER"/>
<dbReference type="Gene3D" id="3.40.50.300">
    <property type="entry name" value="P-loop containing nucleotide triphosphate hydrolases"/>
    <property type="match status" value="1"/>
</dbReference>
<evidence type="ECO:0000256" key="3">
    <source>
        <dbReference type="ARBA" id="ARBA00062323"/>
    </source>
</evidence>